<evidence type="ECO:0000313" key="4">
    <source>
        <dbReference type="EMBL" id="MBB3712506.1"/>
    </source>
</evidence>
<dbReference type="Gene3D" id="3.40.630.30">
    <property type="match status" value="1"/>
</dbReference>
<evidence type="ECO:0000313" key="5">
    <source>
        <dbReference type="Proteomes" id="UP000576152"/>
    </source>
</evidence>
<name>A0ABR6HPP0_9RHOB</name>
<accession>A0ABR6HPP0</accession>
<dbReference type="PANTHER" id="PTHR43877">
    <property type="entry name" value="AMINOALKYLPHOSPHONATE N-ACETYLTRANSFERASE-RELATED-RELATED"/>
    <property type="match status" value="1"/>
</dbReference>
<keyword evidence="5" id="KW-1185">Reference proteome</keyword>
<evidence type="ECO:0000256" key="1">
    <source>
        <dbReference type="ARBA" id="ARBA00022679"/>
    </source>
</evidence>
<dbReference type="CDD" id="cd04301">
    <property type="entry name" value="NAT_SF"/>
    <property type="match status" value="1"/>
</dbReference>
<evidence type="ECO:0000259" key="3">
    <source>
        <dbReference type="PROSITE" id="PS51186"/>
    </source>
</evidence>
<organism evidence="4 5">
    <name type="scientific">Limimaricola variabilis</name>
    <dbReference type="NCBI Taxonomy" id="1492771"/>
    <lineage>
        <taxon>Bacteria</taxon>
        <taxon>Pseudomonadati</taxon>
        <taxon>Pseudomonadota</taxon>
        <taxon>Alphaproteobacteria</taxon>
        <taxon>Rhodobacterales</taxon>
        <taxon>Paracoccaceae</taxon>
        <taxon>Limimaricola</taxon>
    </lineage>
</organism>
<dbReference type="EMBL" id="JACIBX010000007">
    <property type="protein sequence ID" value="MBB3712506.1"/>
    <property type="molecule type" value="Genomic_DNA"/>
</dbReference>
<sequence>MSDAATIHRLGPRNAHQLLGWTVFDHAVDAEELERFVADPGCELVFATVEGVVVGFCFGSVLRHPDKPPAFFINEVGVLEKWHRRGIATALCREMLRLVRARGCKGIWLATEAGNAAARALYRGLRARETEGIVVYDWDGAMYD</sequence>
<protein>
    <submittedName>
        <fullName evidence="4">Ribosomal protein S18 acetylase RimI-like enzyme</fullName>
    </submittedName>
</protein>
<proteinExistence type="predicted"/>
<dbReference type="SUPFAM" id="SSF55729">
    <property type="entry name" value="Acyl-CoA N-acyltransferases (Nat)"/>
    <property type="match status" value="1"/>
</dbReference>
<keyword evidence="1" id="KW-0808">Transferase</keyword>
<reference evidence="4 5" key="1">
    <citation type="submission" date="2020-08" db="EMBL/GenBank/DDBJ databases">
        <title>Genomic Encyclopedia of Type Strains, Phase III (KMG-III): the genomes of soil and plant-associated and newly described type strains.</title>
        <authorList>
            <person name="Whitman W."/>
        </authorList>
    </citation>
    <scope>NUCLEOTIDE SEQUENCE [LARGE SCALE GENOMIC DNA]</scope>
    <source>
        <strain evidence="4 5">CECT 8572</strain>
    </source>
</reference>
<keyword evidence="2" id="KW-0012">Acyltransferase</keyword>
<dbReference type="InterPro" id="IPR000182">
    <property type="entry name" value="GNAT_dom"/>
</dbReference>
<dbReference type="InterPro" id="IPR016181">
    <property type="entry name" value="Acyl_CoA_acyltransferase"/>
</dbReference>
<gene>
    <name evidence="4" type="ORF">FHS00_002094</name>
</gene>
<dbReference type="PROSITE" id="PS51186">
    <property type="entry name" value="GNAT"/>
    <property type="match status" value="1"/>
</dbReference>
<evidence type="ECO:0000256" key="2">
    <source>
        <dbReference type="ARBA" id="ARBA00023315"/>
    </source>
</evidence>
<dbReference type="Pfam" id="PF00583">
    <property type="entry name" value="Acetyltransf_1"/>
    <property type="match status" value="1"/>
</dbReference>
<dbReference type="Proteomes" id="UP000576152">
    <property type="component" value="Unassembled WGS sequence"/>
</dbReference>
<comment type="caution">
    <text evidence="4">The sequence shown here is derived from an EMBL/GenBank/DDBJ whole genome shotgun (WGS) entry which is preliminary data.</text>
</comment>
<feature type="domain" description="N-acetyltransferase" evidence="3">
    <location>
        <begin position="5"/>
        <end position="144"/>
    </location>
</feature>
<dbReference type="InterPro" id="IPR050832">
    <property type="entry name" value="Bact_Acetyltransf"/>
</dbReference>